<feature type="transmembrane region" description="Helical" evidence="11">
    <location>
        <begin position="879"/>
        <end position="897"/>
    </location>
</feature>
<feature type="domain" description="ABC transporter" evidence="12">
    <location>
        <begin position="365"/>
        <end position="649"/>
    </location>
</feature>
<dbReference type="Pfam" id="PF00005">
    <property type="entry name" value="ABC_tran"/>
    <property type="match status" value="3"/>
</dbReference>
<feature type="compositionally biased region" description="Polar residues" evidence="10">
    <location>
        <begin position="686"/>
        <end position="706"/>
    </location>
</feature>
<evidence type="ECO:0000256" key="8">
    <source>
        <dbReference type="ARBA" id="ARBA00022989"/>
    </source>
</evidence>
<reference evidence="14 15" key="1">
    <citation type="journal article" date="2023" name="Plant Dis.">
        <title>First Report of Diplodia intermedia Causing Canker and Dieback Diseases on Apple Trees in Canada.</title>
        <authorList>
            <person name="Ellouze W."/>
            <person name="Ilyukhin E."/>
            <person name="Sulman M."/>
            <person name="Ali S."/>
        </authorList>
    </citation>
    <scope>NUCLEOTIDE SEQUENCE [LARGE SCALE GENOMIC DNA]</scope>
    <source>
        <strain evidence="14 15">M45-28</strain>
    </source>
</reference>
<feature type="transmembrane region" description="Helical" evidence="11">
    <location>
        <begin position="162"/>
        <end position="182"/>
    </location>
</feature>
<feature type="domain" description="ABC transporter" evidence="12">
    <location>
        <begin position="1062"/>
        <end position="1302"/>
    </location>
</feature>
<feature type="region of interest" description="Disordered" evidence="10">
    <location>
        <begin position="655"/>
        <end position="711"/>
    </location>
</feature>
<dbReference type="Pfam" id="PF00664">
    <property type="entry name" value="ABC_membrane"/>
    <property type="match status" value="2"/>
</dbReference>
<keyword evidence="8 11" id="KW-1133">Transmembrane helix</keyword>
<evidence type="ECO:0000256" key="9">
    <source>
        <dbReference type="ARBA" id="ARBA00023136"/>
    </source>
</evidence>
<dbReference type="InterPro" id="IPR017871">
    <property type="entry name" value="ABC_transporter-like_CS"/>
</dbReference>
<organism evidence="14 15">
    <name type="scientific">Diplodia intermedia</name>
    <dbReference type="NCBI Taxonomy" id="856260"/>
    <lineage>
        <taxon>Eukaryota</taxon>
        <taxon>Fungi</taxon>
        <taxon>Dikarya</taxon>
        <taxon>Ascomycota</taxon>
        <taxon>Pezizomycotina</taxon>
        <taxon>Dothideomycetes</taxon>
        <taxon>Dothideomycetes incertae sedis</taxon>
        <taxon>Botryosphaeriales</taxon>
        <taxon>Botryosphaeriaceae</taxon>
        <taxon>Diplodia</taxon>
    </lineage>
</organism>
<evidence type="ECO:0000256" key="3">
    <source>
        <dbReference type="ARBA" id="ARBA00022448"/>
    </source>
</evidence>
<dbReference type="EMBL" id="JAKEKT020000006">
    <property type="protein sequence ID" value="KAL1649435.1"/>
    <property type="molecule type" value="Genomic_DNA"/>
</dbReference>
<evidence type="ECO:0000256" key="4">
    <source>
        <dbReference type="ARBA" id="ARBA00022692"/>
    </source>
</evidence>
<feature type="domain" description="ABC transmembrane type-1" evidence="13">
    <location>
        <begin position="33"/>
        <end position="333"/>
    </location>
</feature>
<keyword evidence="5" id="KW-0677">Repeat</keyword>
<feature type="transmembrane region" description="Helical" evidence="11">
    <location>
        <begin position="273"/>
        <end position="292"/>
    </location>
</feature>
<dbReference type="PANTHER" id="PTHR43394:SF11">
    <property type="entry name" value="ATP-BINDING CASSETTE TRANSPORTER"/>
    <property type="match status" value="1"/>
</dbReference>
<dbReference type="SUPFAM" id="SSF90123">
    <property type="entry name" value="ABC transporter transmembrane region"/>
    <property type="match status" value="2"/>
</dbReference>
<evidence type="ECO:0000313" key="14">
    <source>
        <dbReference type="EMBL" id="KAL1649435.1"/>
    </source>
</evidence>
<evidence type="ECO:0000256" key="6">
    <source>
        <dbReference type="ARBA" id="ARBA00022741"/>
    </source>
</evidence>
<evidence type="ECO:0000256" key="7">
    <source>
        <dbReference type="ARBA" id="ARBA00022840"/>
    </source>
</evidence>
<feature type="transmembrane region" description="Helical" evidence="11">
    <location>
        <begin position="774"/>
        <end position="793"/>
    </location>
</feature>
<proteinExistence type="inferred from homology"/>
<evidence type="ECO:0000256" key="2">
    <source>
        <dbReference type="ARBA" id="ARBA00007577"/>
    </source>
</evidence>
<keyword evidence="4 11" id="KW-0812">Transmembrane</keyword>
<feature type="transmembrane region" description="Helical" evidence="11">
    <location>
        <begin position="732"/>
        <end position="754"/>
    </location>
</feature>
<keyword evidence="6" id="KW-0547">Nucleotide-binding</keyword>
<comment type="caution">
    <text evidence="14">The sequence shown here is derived from an EMBL/GenBank/DDBJ whole genome shotgun (WGS) entry which is preliminary data.</text>
</comment>
<dbReference type="PROSITE" id="PS50893">
    <property type="entry name" value="ABC_TRANSPORTER_2"/>
    <property type="match status" value="2"/>
</dbReference>
<dbReference type="CDD" id="cd18578">
    <property type="entry name" value="ABC_6TM_Pgp_ABCB1_D2_like"/>
    <property type="match status" value="1"/>
</dbReference>
<dbReference type="Gene3D" id="3.40.50.300">
    <property type="entry name" value="P-loop containing nucleotide triphosphate hydrolases"/>
    <property type="match status" value="2"/>
</dbReference>
<keyword evidence="9 11" id="KW-0472">Membrane</keyword>
<feature type="transmembrane region" description="Helical" evidence="11">
    <location>
        <begin position="29"/>
        <end position="53"/>
    </location>
</feature>
<protein>
    <recommendedName>
        <fullName evidence="16">ABC transporter</fullName>
    </recommendedName>
</protein>
<accession>A0ABR3U199</accession>
<dbReference type="InterPro" id="IPR036640">
    <property type="entry name" value="ABC1_TM_sf"/>
</dbReference>
<keyword evidence="15" id="KW-1185">Reference proteome</keyword>
<feature type="region of interest" description="Disordered" evidence="10">
    <location>
        <begin position="428"/>
        <end position="453"/>
    </location>
</feature>
<feature type="transmembrane region" description="Helical" evidence="11">
    <location>
        <begin position="81"/>
        <end position="99"/>
    </location>
</feature>
<feature type="transmembrane region" description="Helical" evidence="11">
    <location>
        <begin position="853"/>
        <end position="873"/>
    </location>
</feature>
<dbReference type="SUPFAM" id="SSF52540">
    <property type="entry name" value="P-loop containing nucleoside triphosphate hydrolases"/>
    <property type="match status" value="3"/>
</dbReference>
<dbReference type="PANTHER" id="PTHR43394">
    <property type="entry name" value="ATP-DEPENDENT PERMEASE MDL1, MITOCHONDRIAL"/>
    <property type="match status" value="1"/>
</dbReference>
<dbReference type="SMART" id="SM00382">
    <property type="entry name" value="AAA"/>
    <property type="match status" value="2"/>
</dbReference>
<keyword evidence="7" id="KW-0067">ATP-binding</keyword>
<evidence type="ECO:0008006" key="16">
    <source>
        <dbReference type="Google" id="ProtNLM"/>
    </source>
</evidence>
<dbReference type="InterPro" id="IPR039421">
    <property type="entry name" value="Type_1_exporter"/>
</dbReference>
<feature type="transmembrane region" description="Helical" evidence="11">
    <location>
        <begin position="304"/>
        <end position="321"/>
    </location>
</feature>
<dbReference type="CDD" id="cd03249">
    <property type="entry name" value="ABC_MTABC3_MDL1_MDL2"/>
    <property type="match status" value="1"/>
</dbReference>
<feature type="domain" description="ABC transmembrane type-1" evidence="13">
    <location>
        <begin position="734"/>
        <end position="1021"/>
    </location>
</feature>
<name>A0ABR3U199_9PEZI</name>
<feature type="transmembrane region" description="Helical" evidence="11">
    <location>
        <begin position="188"/>
        <end position="209"/>
    </location>
</feature>
<dbReference type="PROSITE" id="PS50929">
    <property type="entry name" value="ABC_TM1F"/>
    <property type="match status" value="2"/>
</dbReference>
<keyword evidence="3" id="KW-0813">Transport</keyword>
<dbReference type="InterPro" id="IPR003439">
    <property type="entry name" value="ABC_transporter-like_ATP-bd"/>
</dbReference>
<comment type="similarity">
    <text evidence="2">Belongs to the ABC transporter superfamily. ABCB family. Multidrug resistance exporter (TC 3.A.1.201) subfamily.</text>
</comment>
<dbReference type="Gene3D" id="1.20.1560.10">
    <property type="entry name" value="ABC transporter type 1, transmembrane domain"/>
    <property type="match status" value="1"/>
</dbReference>
<gene>
    <name evidence="14" type="ORF">SLS58_001490</name>
</gene>
<dbReference type="PROSITE" id="PS00211">
    <property type="entry name" value="ABC_TRANSPORTER_1"/>
    <property type="match status" value="2"/>
</dbReference>
<evidence type="ECO:0000256" key="5">
    <source>
        <dbReference type="ARBA" id="ARBA00022737"/>
    </source>
</evidence>
<dbReference type="Proteomes" id="UP001521184">
    <property type="component" value="Unassembled WGS sequence"/>
</dbReference>
<dbReference type="InterPro" id="IPR027417">
    <property type="entry name" value="P-loop_NTPase"/>
</dbReference>
<comment type="subcellular location">
    <subcellularLocation>
        <location evidence="1">Membrane</location>
        <topology evidence="1">Multi-pass membrane protein</topology>
    </subcellularLocation>
</comment>
<evidence type="ECO:0000256" key="10">
    <source>
        <dbReference type="SAM" id="MobiDB-lite"/>
    </source>
</evidence>
<sequence length="1307" mass="140699">MAEEADPLKRTPKFSDYLRVFTYATRRDFCVYIVASIASIGAGVTLPLMNVIFGQLVGQFTTYFSTSPTSPTLSRSAFDRILTRQALYILALFLGRWALNAVNKFCFRTIGIRLSSAVRHAYLRALLAQPIHSTDALPPAAAPATAITTTANTLQLGVSERLGTFLQFAATVCAGLAVAFAWDWALTLVTSSLILYILVVLAFVLPALLKSHTAAAAADARATAVAGEALGAIRLVVACGAQGRVAGAYRGWVREGAARALGGAPVAGVQLGLVRHQFFGVFAAFGLAFWYGTQRYMAGAFDNAGVVVVVLMSVMMILTSLERVTTPLMAVSKATVAACELFAVIDAPAPARGELRPPDVDAHDLVFDDVTFEYPSRPGVRALDGLSLRVRPGRNTALVGPSGSGKSTVVGLLERWYGLRDPVALPRVVEASGPKEKKPDGEKDSEVGEQPKVPIKPKLAGSITVGGVNLEDVDLKWWRAQIGLVQQEPFLFNDTIFGNVANGLIGTEWEGEPEVRKRELVQDACQEAFAHEFINRLPDGYDTRVGDGGIKLSGGQKQRLAIARSIIKKPRIMILDEATSAIDAKSEKIVQAALDRVTRNRTTITIAHRLSTIKKADRIIVLQKGRAVEQGTHHSLTSDPSGVYSTLVRAQALHFPSTDDRANKAETPAPADIIEEEADSDKVAGNNLTRTATPDDSISNDPQTAGPSRRPARTLISNLAELLRDRHAPWPYYAGIILSATAVAAGTPIQAYLFAKVISIFLLTGPALETAGDFWGLMWLALAAGVGVAYFFLGWLSLRAQHLVGAGLKQRYLGDLLRQPLRFFDDDAHSHGALTARVAGDARLLEECLGLNAAMALSGVFTAVGCVAAALAVGWKLGLVALCVTMPVMLASGFWKYRHEVRFDQMNAAVFAESSQFATEAIEAMRTVSALAMEDAIADRYRALLDGHVRAAARRARWTAALFGFADSAGLGCQALVFWYGGGLLARGEYSMEAFFVCFMAIIQGAEAASQVISIAPSAAQAAAAAERMLDVRKSVETGRGAGTKDGCCSRTLPASNGGVRIELRDVRFKYPTRDVLVFDGLSITVESGQYAAFVGASGCGKTTIISLLERFYDVEPGHGAVLCNGVNVNDLDLYEYRRNLSLVAQETTLFRGTVRDNVLFGVADPSAISDERIHEVCRDAFIHDFIVSLPEGYDTDVGQKGVAMSGGQKQRIAIARALLRDPRILLLDEATSALDSESEAIVQAAFERARRGRTMIAVAHRLATIQTADVIFVFDDGRVVEKGTHDELARKQGTYWELCQAQALDR</sequence>
<evidence type="ECO:0000313" key="15">
    <source>
        <dbReference type="Proteomes" id="UP001521184"/>
    </source>
</evidence>
<feature type="compositionally biased region" description="Basic and acidic residues" evidence="10">
    <location>
        <begin position="433"/>
        <end position="446"/>
    </location>
</feature>
<evidence type="ECO:0000256" key="11">
    <source>
        <dbReference type="SAM" id="Phobius"/>
    </source>
</evidence>
<dbReference type="InterPro" id="IPR003593">
    <property type="entry name" value="AAA+_ATPase"/>
</dbReference>
<evidence type="ECO:0000259" key="13">
    <source>
        <dbReference type="PROSITE" id="PS50929"/>
    </source>
</evidence>
<evidence type="ECO:0000256" key="1">
    <source>
        <dbReference type="ARBA" id="ARBA00004141"/>
    </source>
</evidence>
<evidence type="ECO:0000259" key="12">
    <source>
        <dbReference type="PROSITE" id="PS50893"/>
    </source>
</evidence>
<feature type="transmembrane region" description="Helical" evidence="11">
    <location>
        <begin position="960"/>
        <end position="982"/>
    </location>
</feature>
<dbReference type="CDD" id="cd18577">
    <property type="entry name" value="ABC_6TM_Pgp_ABCB1_D1_like"/>
    <property type="match status" value="1"/>
</dbReference>
<dbReference type="InterPro" id="IPR011527">
    <property type="entry name" value="ABC1_TM_dom"/>
</dbReference>